<keyword evidence="6" id="KW-0547">Nucleotide-binding</keyword>
<feature type="transmembrane region" description="Helical" evidence="9">
    <location>
        <begin position="181"/>
        <end position="204"/>
    </location>
</feature>
<evidence type="ECO:0000256" key="6">
    <source>
        <dbReference type="ARBA" id="ARBA00022741"/>
    </source>
</evidence>
<evidence type="ECO:0000256" key="3">
    <source>
        <dbReference type="ARBA" id="ARBA00012438"/>
    </source>
</evidence>
<dbReference type="Gene3D" id="6.10.340.10">
    <property type="match status" value="1"/>
</dbReference>
<keyword evidence="4" id="KW-0597">Phosphoprotein</keyword>
<dbReference type="SMART" id="SM00387">
    <property type="entry name" value="HATPase_c"/>
    <property type="match status" value="1"/>
</dbReference>
<evidence type="ECO:0000256" key="1">
    <source>
        <dbReference type="ARBA" id="ARBA00000085"/>
    </source>
</evidence>
<dbReference type="PROSITE" id="PS50109">
    <property type="entry name" value="HIS_KIN"/>
    <property type="match status" value="1"/>
</dbReference>
<dbReference type="GO" id="GO:0016020">
    <property type="term" value="C:membrane"/>
    <property type="evidence" value="ECO:0007669"/>
    <property type="project" value="UniProtKB-SubCell"/>
</dbReference>
<keyword evidence="9" id="KW-0812">Transmembrane</keyword>
<dbReference type="Gene3D" id="3.30.565.10">
    <property type="entry name" value="Histidine kinase-like ATPase, C-terminal domain"/>
    <property type="match status" value="1"/>
</dbReference>
<dbReference type="GO" id="GO:0005524">
    <property type="term" value="F:ATP binding"/>
    <property type="evidence" value="ECO:0007669"/>
    <property type="project" value="UniProtKB-KW"/>
</dbReference>
<dbReference type="PANTHER" id="PTHR44936:SF10">
    <property type="entry name" value="SENSOR PROTEIN RSTB"/>
    <property type="match status" value="1"/>
</dbReference>
<comment type="caution">
    <text evidence="12">The sequence shown here is derived from an EMBL/GenBank/DDBJ whole genome shotgun (WGS) entry which is preliminary data.</text>
</comment>
<dbReference type="EMBL" id="ANHY01000013">
    <property type="protein sequence ID" value="EKV29157.1"/>
    <property type="molecule type" value="Genomic_DNA"/>
</dbReference>
<protein>
    <recommendedName>
        <fullName evidence="3">histidine kinase</fullName>
        <ecNumber evidence="3">2.7.13.3</ecNumber>
    </recommendedName>
</protein>
<evidence type="ECO:0000256" key="4">
    <source>
        <dbReference type="ARBA" id="ARBA00022553"/>
    </source>
</evidence>
<keyword evidence="9" id="KW-0472">Membrane</keyword>
<feature type="domain" description="HAMP" evidence="11">
    <location>
        <begin position="202"/>
        <end position="257"/>
    </location>
</feature>
<dbReference type="PROSITE" id="PS50885">
    <property type="entry name" value="HAMP"/>
    <property type="match status" value="1"/>
</dbReference>
<dbReference type="SUPFAM" id="SSF47384">
    <property type="entry name" value="Homodimeric domain of signal transducing histidine kinase"/>
    <property type="match status" value="1"/>
</dbReference>
<evidence type="ECO:0000313" key="12">
    <source>
        <dbReference type="EMBL" id="EKV29157.1"/>
    </source>
</evidence>
<dbReference type="AlphaFoldDB" id="K9GVF3"/>
<dbReference type="Proteomes" id="UP000009881">
    <property type="component" value="Unassembled WGS sequence"/>
</dbReference>
<evidence type="ECO:0000313" key="13">
    <source>
        <dbReference type="Proteomes" id="UP000009881"/>
    </source>
</evidence>
<comment type="subcellular location">
    <subcellularLocation>
        <location evidence="2">Membrane</location>
    </subcellularLocation>
</comment>
<dbReference type="InterPro" id="IPR050980">
    <property type="entry name" value="2C_sensor_his_kinase"/>
</dbReference>
<evidence type="ECO:0000256" key="9">
    <source>
        <dbReference type="SAM" id="Phobius"/>
    </source>
</evidence>
<keyword evidence="13" id="KW-1185">Reference proteome</keyword>
<evidence type="ECO:0000259" key="10">
    <source>
        <dbReference type="PROSITE" id="PS50109"/>
    </source>
</evidence>
<gene>
    <name evidence="12" type="ORF">C882_0464</name>
</gene>
<dbReference type="PRINTS" id="PR00344">
    <property type="entry name" value="BCTRLSENSOR"/>
</dbReference>
<dbReference type="Gene3D" id="1.10.287.130">
    <property type="match status" value="1"/>
</dbReference>
<dbReference type="eggNOG" id="COG4191">
    <property type="taxonomic scope" value="Bacteria"/>
</dbReference>
<dbReference type="InterPro" id="IPR004358">
    <property type="entry name" value="Sig_transdc_His_kin-like_C"/>
</dbReference>
<dbReference type="PANTHER" id="PTHR44936">
    <property type="entry name" value="SENSOR PROTEIN CREC"/>
    <property type="match status" value="1"/>
</dbReference>
<dbReference type="RefSeq" id="WP_009541122.1">
    <property type="nucleotide sequence ID" value="NZ_ANHY01000013.1"/>
</dbReference>
<evidence type="ECO:0000256" key="7">
    <source>
        <dbReference type="ARBA" id="ARBA00022777"/>
    </source>
</evidence>
<keyword evidence="8" id="KW-0067">ATP-binding</keyword>
<evidence type="ECO:0000256" key="5">
    <source>
        <dbReference type="ARBA" id="ARBA00022679"/>
    </source>
</evidence>
<dbReference type="SUPFAM" id="SSF55874">
    <property type="entry name" value="ATPase domain of HSP90 chaperone/DNA topoisomerase II/histidine kinase"/>
    <property type="match status" value="1"/>
</dbReference>
<proteinExistence type="predicted"/>
<organism evidence="12 13">
    <name type="scientific">Caenispirillum salinarum AK4</name>
    <dbReference type="NCBI Taxonomy" id="1238182"/>
    <lineage>
        <taxon>Bacteria</taxon>
        <taxon>Pseudomonadati</taxon>
        <taxon>Pseudomonadota</taxon>
        <taxon>Alphaproteobacteria</taxon>
        <taxon>Rhodospirillales</taxon>
        <taxon>Novispirillaceae</taxon>
        <taxon>Caenispirillum</taxon>
    </lineage>
</organism>
<comment type="catalytic activity">
    <reaction evidence="1">
        <text>ATP + protein L-histidine = ADP + protein N-phospho-L-histidine.</text>
        <dbReference type="EC" id="2.7.13.3"/>
    </reaction>
</comment>
<evidence type="ECO:0000259" key="11">
    <source>
        <dbReference type="PROSITE" id="PS50885"/>
    </source>
</evidence>
<dbReference type="Pfam" id="PF02518">
    <property type="entry name" value="HATPase_c"/>
    <property type="match status" value="1"/>
</dbReference>
<dbReference type="InterPro" id="IPR036097">
    <property type="entry name" value="HisK_dim/P_sf"/>
</dbReference>
<dbReference type="InterPro" id="IPR003594">
    <property type="entry name" value="HATPase_dom"/>
</dbReference>
<dbReference type="STRING" id="1238182.C882_0464"/>
<keyword evidence="5" id="KW-0808">Transferase</keyword>
<feature type="domain" description="Histidine kinase" evidence="10">
    <location>
        <begin position="271"/>
        <end position="471"/>
    </location>
</feature>
<accession>K9GVF3</accession>
<feature type="transmembrane region" description="Helical" evidence="9">
    <location>
        <begin position="31"/>
        <end position="52"/>
    </location>
</feature>
<dbReference type="GO" id="GO:0000155">
    <property type="term" value="F:phosphorelay sensor kinase activity"/>
    <property type="evidence" value="ECO:0007669"/>
    <property type="project" value="InterPro"/>
</dbReference>
<reference evidence="12 13" key="1">
    <citation type="journal article" date="2013" name="Genome Announc.">
        <title>Draft Genome Sequence of an Alphaproteobacterium, Caenispirillum salinarum AK4(T), Isolated from a Solar Saltern.</title>
        <authorList>
            <person name="Khatri I."/>
            <person name="Singh A."/>
            <person name="Korpole S."/>
            <person name="Pinnaka A.K."/>
            <person name="Subramanian S."/>
        </authorList>
    </citation>
    <scope>NUCLEOTIDE SEQUENCE [LARGE SCALE GENOMIC DNA]</scope>
    <source>
        <strain evidence="12 13">AK4</strain>
    </source>
</reference>
<dbReference type="OrthoDB" id="9784218at2"/>
<evidence type="ECO:0000256" key="2">
    <source>
        <dbReference type="ARBA" id="ARBA00004370"/>
    </source>
</evidence>
<name>K9GVF3_9PROT</name>
<evidence type="ECO:0000256" key="8">
    <source>
        <dbReference type="ARBA" id="ARBA00022840"/>
    </source>
</evidence>
<sequence>MPKDDVTPTPAGAPGAPRRRAPLHRGLPLRLLLLTVLFVMLAEVLIFVPSVARYRVEYLKEHMEQAHLALLALEATPDGMVDEYLQKRLLDHAGALGMTAWRPERTTLMLGIEPEELDARFDLRSAGFFELLADGLAVMARTDDRMIGVMGVSPKDADVRIDVVLREAPMRHEMFAYGERIFYLSLMISLFTAGLVYLSLHLLLVRPLLRMADNMADFRAAPEDPDRTLRPSRRHDEVGMVERSLAEMQTDLRRALVQQARLAAVGTAVSKISHDLKGVLSAALLESDRLEASAADPEVKHVTSGIARALDRAVELCTRTLRFAKEGPPEVRPGRVDLPALIEDSATTAPGVAVSVAMPEGLAVRADPGQLSRVFDNLLRNAVEAGAKTVTVSAWARGDRAEVEVADDGSGLPAKARENLFQPFSGSARAGGTGLGLPLSREILRALRGDLTLARTGADGTVFRLVLPLAGHEPG</sequence>
<dbReference type="InterPro" id="IPR005467">
    <property type="entry name" value="His_kinase_dom"/>
</dbReference>
<keyword evidence="7 12" id="KW-0418">Kinase</keyword>
<dbReference type="PATRIC" id="fig|1238182.3.peg.2679"/>
<keyword evidence="9" id="KW-1133">Transmembrane helix</keyword>
<dbReference type="InterPro" id="IPR003660">
    <property type="entry name" value="HAMP_dom"/>
</dbReference>
<dbReference type="EC" id="2.7.13.3" evidence="3"/>
<dbReference type="InterPro" id="IPR036890">
    <property type="entry name" value="HATPase_C_sf"/>
</dbReference>